<dbReference type="Proteomes" id="UP000008207">
    <property type="component" value="Chromosome"/>
</dbReference>
<keyword evidence="6" id="KW-1185">Reference proteome</keyword>
<protein>
    <submittedName>
        <fullName evidence="5">Efflux transporter, RND family, MFP subunit</fullName>
    </submittedName>
</protein>
<keyword evidence="2" id="KW-0175">Coiled coil</keyword>
<dbReference type="Gene3D" id="2.40.420.20">
    <property type="match status" value="1"/>
</dbReference>
<feature type="chain" id="PRO_5002874724" evidence="3">
    <location>
        <begin position="24"/>
        <end position="396"/>
    </location>
</feature>
<dbReference type="RefSeq" id="WP_015928349.1">
    <property type="nucleotide sequence ID" value="NC_011894.1"/>
</dbReference>
<evidence type="ECO:0000313" key="5">
    <source>
        <dbReference type="EMBL" id="ACL56656.1"/>
    </source>
</evidence>
<dbReference type="Gene3D" id="2.40.30.170">
    <property type="match status" value="1"/>
</dbReference>
<accession>B8IQ06</accession>
<dbReference type="EMBL" id="CP001349">
    <property type="protein sequence ID" value="ACL56656.1"/>
    <property type="molecule type" value="Genomic_DNA"/>
</dbReference>
<dbReference type="STRING" id="460265.Mnod_1666"/>
<name>B8IQ06_METNO</name>
<comment type="similarity">
    <text evidence="1">Belongs to the membrane fusion protein (MFP) (TC 8.A.1) family.</text>
</comment>
<evidence type="ECO:0000256" key="1">
    <source>
        <dbReference type="ARBA" id="ARBA00009477"/>
    </source>
</evidence>
<dbReference type="SUPFAM" id="SSF111369">
    <property type="entry name" value="HlyD-like secretion proteins"/>
    <property type="match status" value="1"/>
</dbReference>
<dbReference type="Gene3D" id="2.40.50.100">
    <property type="match status" value="1"/>
</dbReference>
<evidence type="ECO:0000256" key="3">
    <source>
        <dbReference type="SAM" id="SignalP"/>
    </source>
</evidence>
<gene>
    <name evidence="5" type="ordered locus">Mnod_1666</name>
</gene>
<dbReference type="KEGG" id="mno:Mnod_1666"/>
<feature type="coiled-coil region" evidence="2">
    <location>
        <begin position="165"/>
        <end position="199"/>
    </location>
</feature>
<dbReference type="AlphaFoldDB" id="B8IQ06"/>
<dbReference type="InterPro" id="IPR058792">
    <property type="entry name" value="Beta-barrel_RND_2"/>
</dbReference>
<dbReference type="OrthoDB" id="7422354at2"/>
<dbReference type="InterPro" id="IPR006143">
    <property type="entry name" value="RND_pump_MFP"/>
</dbReference>
<feature type="domain" description="CusB-like beta-barrel" evidence="4">
    <location>
        <begin position="236"/>
        <end position="306"/>
    </location>
</feature>
<dbReference type="Gene3D" id="1.10.287.470">
    <property type="entry name" value="Helix hairpin bin"/>
    <property type="match status" value="1"/>
</dbReference>
<dbReference type="Pfam" id="PF25954">
    <property type="entry name" value="Beta-barrel_RND_2"/>
    <property type="match status" value="1"/>
</dbReference>
<dbReference type="GO" id="GO:1990281">
    <property type="term" value="C:efflux pump complex"/>
    <property type="evidence" value="ECO:0007669"/>
    <property type="project" value="TreeGrafter"/>
</dbReference>
<sequence length="396" mass="41766">MSRLRLLAGPLAALILLPPAARASQTEVPVPAVTVVVAAEREIVERTVVTGTLVPRDEIMVSPEIEGCRITELLVEEGDRVARGAVLARLSREMLDTQLAQNAAAIARAEAAVDQARSTIVQAEAAQVEAALALERTRTLMKSGNATEALLEQRVSAARSAEGRLAAARNGLSIAEAELLQAKAQRKELDLKLARTEIRAPEGGIVSRRVARVGATASASGEPLFRLIARGEIELEGEVTETGIPRLKAEAPAQLDLDTADGPVVVPGRVRAVYPEIDRATRLGKVRIRLQPDPRLRIGAFARGSVEVARRTGVAVPVASVVYGNGGATVLVVAGERVEVRAVRTGLSAAGFIEIRDGVKAGDAVVARAGSFLRDGDRVRPVFPAQQASADALPRP</sequence>
<evidence type="ECO:0000256" key="2">
    <source>
        <dbReference type="SAM" id="Coils"/>
    </source>
</evidence>
<organism evidence="5 6">
    <name type="scientific">Methylobacterium nodulans (strain LMG 21967 / CNCM I-2342 / ORS 2060)</name>
    <dbReference type="NCBI Taxonomy" id="460265"/>
    <lineage>
        <taxon>Bacteria</taxon>
        <taxon>Pseudomonadati</taxon>
        <taxon>Pseudomonadota</taxon>
        <taxon>Alphaproteobacteria</taxon>
        <taxon>Hyphomicrobiales</taxon>
        <taxon>Methylobacteriaceae</taxon>
        <taxon>Methylobacterium</taxon>
    </lineage>
</organism>
<keyword evidence="3" id="KW-0732">Signal</keyword>
<dbReference type="HOGENOM" id="CLU_018816_1_3_5"/>
<dbReference type="NCBIfam" id="TIGR01730">
    <property type="entry name" value="RND_mfp"/>
    <property type="match status" value="1"/>
</dbReference>
<evidence type="ECO:0000313" key="6">
    <source>
        <dbReference type="Proteomes" id="UP000008207"/>
    </source>
</evidence>
<dbReference type="GO" id="GO:0015562">
    <property type="term" value="F:efflux transmembrane transporter activity"/>
    <property type="evidence" value="ECO:0007669"/>
    <property type="project" value="TreeGrafter"/>
</dbReference>
<reference evidence="5 6" key="1">
    <citation type="submission" date="2009-01" db="EMBL/GenBank/DDBJ databases">
        <title>Complete sequence of chromosome of Methylobacterium nodulans ORS 2060.</title>
        <authorList>
            <consortium name="US DOE Joint Genome Institute"/>
            <person name="Lucas S."/>
            <person name="Copeland A."/>
            <person name="Lapidus A."/>
            <person name="Glavina del Rio T."/>
            <person name="Dalin E."/>
            <person name="Tice H."/>
            <person name="Bruce D."/>
            <person name="Goodwin L."/>
            <person name="Pitluck S."/>
            <person name="Sims D."/>
            <person name="Brettin T."/>
            <person name="Detter J.C."/>
            <person name="Han C."/>
            <person name="Larimer F."/>
            <person name="Land M."/>
            <person name="Hauser L."/>
            <person name="Kyrpides N."/>
            <person name="Ivanova N."/>
            <person name="Marx C.J."/>
            <person name="Richardson P."/>
        </authorList>
    </citation>
    <scope>NUCLEOTIDE SEQUENCE [LARGE SCALE GENOMIC DNA]</scope>
    <source>
        <strain evidence="6">LMG 21967 / CNCM I-2342 / ORS 2060</strain>
    </source>
</reference>
<dbReference type="PANTHER" id="PTHR30469:SF15">
    <property type="entry name" value="HLYD FAMILY OF SECRETION PROTEINS"/>
    <property type="match status" value="1"/>
</dbReference>
<dbReference type="eggNOG" id="COG0845">
    <property type="taxonomic scope" value="Bacteria"/>
</dbReference>
<evidence type="ECO:0000259" key="4">
    <source>
        <dbReference type="Pfam" id="PF25954"/>
    </source>
</evidence>
<proteinExistence type="inferred from homology"/>
<feature type="signal peptide" evidence="3">
    <location>
        <begin position="1"/>
        <end position="23"/>
    </location>
</feature>
<dbReference type="PANTHER" id="PTHR30469">
    <property type="entry name" value="MULTIDRUG RESISTANCE PROTEIN MDTA"/>
    <property type="match status" value="1"/>
</dbReference>